<evidence type="ECO:0000256" key="2">
    <source>
        <dbReference type="ARBA" id="ARBA00006275"/>
    </source>
</evidence>
<evidence type="ECO:0000259" key="7">
    <source>
        <dbReference type="Pfam" id="PF14322"/>
    </source>
</evidence>
<dbReference type="CDD" id="cd08977">
    <property type="entry name" value="SusD"/>
    <property type="match status" value="1"/>
</dbReference>
<keyword evidence="3" id="KW-0732">Signal</keyword>
<comment type="similarity">
    <text evidence="2">Belongs to the SusD family.</text>
</comment>
<sequence>MLIFKKLKMKRKITYVIVILAGLQLFAGCKKYLEISPQERVLLDNYYKTPADAFAALVSIYDRFGAQAGGLYDKVAIMSAASDDQVAGGGGPSDINDLQVVNTFTLNPTTGPQGYLWNKGYAGIFRANVFLSKIGGINMDATLKARYTGEAKALRAIFYFDLVRFFKNIPLLTSEVDPKQIYEVLQVAPAEVYALIEKDLTEAIPTLPNTITGASEGGRLTKGAAQAMLGKVYLQQAKYAQAAEQFAIVNGSTPGQANATYGYKLLTNFGDLFKVNNKFNTESILEIVHSNASNGGWGDAGASEGNLLNIIVGPRGYKPVLASAPDYYSGYSFLVFTKEFFDFIHFDPRNKATVANLDSLEKNGIATYEKGYQNSGYFLEKTIGRVADKAPTGQTELNFPQDSYEIRLADTYMLEAEAVLQSGGAVGAGSRAYQLFNAVRARVGLNPVAVTMDNIMRERRAELAGEGHRFLDLVRWGKAATVLAYKGFTANKNEIFPIPQGELNNTKILQNKEYGGTK</sequence>
<dbReference type="InterPro" id="IPR011990">
    <property type="entry name" value="TPR-like_helical_dom_sf"/>
</dbReference>
<dbReference type="Gene3D" id="1.25.40.390">
    <property type="match status" value="1"/>
</dbReference>
<keyword evidence="4" id="KW-0472">Membrane</keyword>
<feature type="domain" description="SusD-like N-terminal" evidence="7">
    <location>
        <begin position="93"/>
        <end position="234"/>
    </location>
</feature>
<evidence type="ECO:0000256" key="5">
    <source>
        <dbReference type="ARBA" id="ARBA00023237"/>
    </source>
</evidence>
<protein>
    <submittedName>
        <fullName evidence="8">Membrane protein</fullName>
    </submittedName>
</protein>
<gene>
    <name evidence="8" type="ORF">GCM10008119_02150</name>
</gene>
<evidence type="ECO:0000256" key="4">
    <source>
        <dbReference type="ARBA" id="ARBA00023136"/>
    </source>
</evidence>
<dbReference type="InterPro" id="IPR012944">
    <property type="entry name" value="SusD_RagB_dom"/>
</dbReference>
<reference evidence="9" key="1">
    <citation type="journal article" date="2019" name="Int. J. Syst. Evol. Microbiol.">
        <title>The Global Catalogue of Microorganisms (GCM) 10K type strain sequencing project: providing services to taxonomists for standard genome sequencing and annotation.</title>
        <authorList>
            <consortium name="The Broad Institute Genomics Platform"/>
            <consortium name="The Broad Institute Genome Sequencing Center for Infectious Disease"/>
            <person name="Wu L."/>
            <person name="Ma J."/>
        </authorList>
    </citation>
    <scope>NUCLEOTIDE SEQUENCE [LARGE SCALE GENOMIC DNA]</scope>
    <source>
        <strain evidence="9">CCM 8939</strain>
    </source>
</reference>
<keyword evidence="5" id="KW-0998">Cell outer membrane</keyword>
<dbReference type="Pfam" id="PF14322">
    <property type="entry name" value="SusD-like_3"/>
    <property type="match status" value="1"/>
</dbReference>
<dbReference type="Pfam" id="PF07980">
    <property type="entry name" value="SusD_RagB"/>
    <property type="match status" value="1"/>
</dbReference>
<comment type="subcellular location">
    <subcellularLocation>
        <location evidence="1">Cell outer membrane</location>
    </subcellularLocation>
</comment>
<comment type="caution">
    <text evidence="8">The sequence shown here is derived from an EMBL/GenBank/DDBJ whole genome shotgun (WGS) entry which is preliminary data.</text>
</comment>
<organism evidence="8 9">
    <name type="scientific">Pedobacter mendelii</name>
    <dbReference type="NCBI Taxonomy" id="1908240"/>
    <lineage>
        <taxon>Bacteria</taxon>
        <taxon>Pseudomonadati</taxon>
        <taxon>Bacteroidota</taxon>
        <taxon>Sphingobacteriia</taxon>
        <taxon>Sphingobacteriales</taxon>
        <taxon>Sphingobacteriaceae</taxon>
        <taxon>Pedobacter</taxon>
    </lineage>
</organism>
<evidence type="ECO:0000313" key="9">
    <source>
        <dbReference type="Proteomes" id="UP000645390"/>
    </source>
</evidence>
<dbReference type="InterPro" id="IPR033985">
    <property type="entry name" value="SusD-like_N"/>
</dbReference>
<dbReference type="EMBL" id="BMDJ01000001">
    <property type="protein sequence ID" value="GGI22339.1"/>
    <property type="molecule type" value="Genomic_DNA"/>
</dbReference>
<evidence type="ECO:0000313" key="8">
    <source>
        <dbReference type="EMBL" id="GGI22339.1"/>
    </source>
</evidence>
<evidence type="ECO:0000256" key="1">
    <source>
        <dbReference type="ARBA" id="ARBA00004442"/>
    </source>
</evidence>
<evidence type="ECO:0000256" key="3">
    <source>
        <dbReference type="ARBA" id="ARBA00022729"/>
    </source>
</evidence>
<proteinExistence type="inferred from homology"/>
<name>A0ABQ2BDK2_9SPHI</name>
<evidence type="ECO:0000259" key="6">
    <source>
        <dbReference type="Pfam" id="PF07980"/>
    </source>
</evidence>
<dbReference type="PROSITE" id="PS51257">
    <property type="entry name" value="PROKAR_LIPOPROTEIN"/>
    <property type="match status" value="1"/>
</dbReference>
<keyword evidence="9" id="KW-1185">Reference proteome</keyword>
<feature type="domain" description="RagB/SusD" evidence="6">
    <location>
        <begin position="368"/>
        <end position="482"/>
    </location>
</feature>
<accession>A0ABQ2BDK2</accession>
<dbReference type="Proteomes" id="UP000645390">
    <property type="component" value="Unassembled WGS sequence"/>
</dbReference>
<dbReference type="SUPFAM" id="SSF48452">
    <property type="entry name" value="TPR-like"/>
    <property type="match status" value="1"/>
</dbReference>